<name>A0A5B0B3C1_9ACTN</name>
<dbReference type="AlphaFoldDB" id="A0A5B0B3C1"/>
<sequence>MQLPEGAFRSEADKRAYAGRNFELRTPLPGDAQGKGPRKDAQGKGPGKGEVRWRDGDPLTVAVSTARASYGKLARGGSAGHSLVVTGARLAGMTVPTGRGPATVPAWHFDIEGYDTPLKRVAVEPSKPPRPPIGPDRRTPDAPHPLFGLGGVSRDGRGVTVWARHGSCDEGPAVDVLETGDSVVLSPWVRGRSDGLCTADLRIEEVTVRLDRPVGDRLLLDASTGRPVLLADRTG</sequence>
<gene>
    <name evidence="2" type="ORF">FGF04_13555</name>
</gene>
<feature type="region of interest" description="Disordered" evidence="1">
    <location>
        <begin position="1"/>
        <end position="57"/>
    </location>
</feature>
<comment type="caution">
    <text evidence="2">The sequence shown here is derived from an EMBL/GenBank/DDBJ whole genome shotgun (WGS) entry which is preliminary data.</text>
</comment>
<dbReference type="Proteomes" id="UP000324965">
    <property type="component" value="Unassembled WGS sequence"/>
</dbReference>
<organism evidence="2 3">
    <name type="scientific">Streptomyces apricus</name>
    <dbReference type="NCBI Taxonomy" id="1828112"/>
    <lineage>
        <taxon>Bacteria</taxon>
        <taxon>Bacillati</taxon>
        <taxon>Actinomycetota</taxon>
        <taxon>Actinomycetes</taxon>
        <taxon>Kitasatosporales</taxon>
        <taxon>Streptomycetaceae</taxon>
        <taxon>Streptomyces</taxon>
    </lineage>
</organism>
<protein>
    <submittedName>
        <fullName evidence="2">Uncharacterized protein</fullName>
    </submittedName>
</protein>
<evidence type="ECO:0000313" key="3">
    <source>
        <dbReference type="Proteomes" id="UP000324965"/>
    </source>
</evidence>
<accession>A0A5B0B3C1</accession>
<evidence type="ECO:0000256" key="1">
    <source>
        <dbReference type="SAM" id="MobiDB-lite"/>
    </source>
</evidence>
<proteinExistence type="predicted"/>
<feature type="region of interest" description="Disordered" evidence="1">
    <location>
        <begin position="122"/>
        <end position="150"/>
    </location>
</feature>
<dbReference type="OrthoDB" id="4307068at2"/>
<reference evidence="2 3" key="1">
    <citation type="submission" date="2019-05" db="EMBL/GenBank/DDBJ databases">
        <authorList>
            <person name="Hariharan J."/>
            <person name="Choudoir M.J."/>
            <person name="Diebold P."/>
            <person name="Panke-Buisse K."/>
            <person name="Buckley D.H."/>
        </authorList>
    </citation>
    <scope>NUCLEOTIDE SEQUENCE [LARGE SCALE GENOMIC DNA]</scope>
    <source>
        <strain evidence="2 3">SUN51</strain>
    </source>
</reference>
<dbReference type="EMBL" id="VDFC01000040">
    <property type="protein sequence ID" value="KAA0935145.1"/>
    <property type="molecule type" value="Genomic_DNA"/>
</dbReference>
<evidence type="ECO:0000313" key="2">
    <source>
        <dbReference type="EMBL" id="KAA0935145.1"/>
    </source>
</evidence>
<feature type="compositionally biased region" description="Basic and acidic residues" evidence="1">
    <location>
        <begin position="37"/>
        <end position="57"/>
    </location>
</feature>
<keyword evidence="3" id="KW-1185">Reference proteome</keyword>